<dbReference type="PANTHER" id="PTHR11890:SF3">
    <property type="entry name" value="INTERLEUKIN-1 RECEPTOR TYPE 2"/>
    <property type="match status" value="1"/>
</dbReference>
<evidence type="ECO:0000313" key="12">
    <source>
        <dbReference type="EMBL" id="QEJ79583.1"/>
    </source>
</evidence>
<evidence type="ECO:0000313" key="13">
    <source>
        <dbReference type="Proteomes" id="UP000324223"/>
    </source>
</evidence>
<evidence type="ECO:0000256" key="5">
    <source>
        <dbReference type="ARBA" id="ARBA00023157"/>
    </source>
</evidence>
<keyword evidence="11" id="KW-0675">Receptor</keyword>
<keyword evidence="4" id="KW-0732">Signal</keyword>
<evidence type="ECO:0000313" key="10">
    <source>
        <dbReference type="EMBL" id="QEJ79283.1"/>
    </source>
</evidence>
<dbReference type="Gene3D" id="2.60.40.10">
    <property type="entry name" value="Immunoglobulins"/>
    <property type="match status" value="3"/>
</dbReference>
<dbReference type="SUPFAM" id="SSF48726">
    <property type="entry name" value="Immunoglobulin"/>
    <property type="match status" value="2"/>
</dbReference>
<keyword evidence="5" id="KW-1015">Disulfide bond</keyword>
<dbReference type="Proteomes" id="UP000324223">
    <property type="component" value="Segment"/>
</dbReference>
<evidence type="ECO:0000313" key="14">
    <source>
        <dbReference type="Proteomes" id="UP000324474"/>
    </source>
</evidence>
<name>A0A5C0PSC5_9POXV</name>
<sequence>MLLLNSFVFSLLFLHSLGKRNLSYFDTDEYKNSIKDVYDFSKRLLNNDVLFALNDNCTFRDERAKLATLKEPLLLKCPLLNEYRLKWPYMEKDDYEIKWEVVHNYTKKSINNNTNNYLIEDGKLLILKANLNTLNSKYLCTIITKKQNNDCDQSIVRLFRYRNKNCYKLNGLKGENIVIDCGVRHIEYDTVEWYKQNKTSIIKLNNDGKKSIIIRNITKGDSGKYYCKGHYSKLNISYAISRCTYLSVFPLSHYEYELVYMPTIINVTIGKPMTVNCSVRTKTNAYKYISTMWLDDKKLYVGMEENLYQDGSSKIEGNDIVKTSHLVFVNVMEKDIGRTFTCEVGSYFKSEYRTVTLNLES</sequence>
<dbReference type="SMART" id="SM00409">
    <property type="entry name" value="IG"/>
    <property type="match status" value="2"/>
</dbReference>
<accession>A0A5C0PSC5</accession>
<keyword evidence="3" id="KW-0945">Host-virus interaction</keyword>
<dbReference type="Pfam" id="PF13927">
    <property type="entry name" value="Ig_3"/>
    <property type="match status" value="1"/>
</dbReference>
<dbReference type="PROSITE" id="PS50835">
    <property type="entry name" value="IG_LIKE"/>
    <property type="match status" value="2"/>
</dbReference>
<keyword evidence="6" id="KW-0325">Glycoprotein</keyword>
<dbReference type="Proteomes" id="UP000324474">
    <property type="component" value="Segment"/>
</dbReference>
<evidence type="ECO:0000313" key="11">
    <source>
        <dbReference type="EMBL" id="QEJ79433.1"/>
    </source>
</evidence>
<evidence type="ECO:0000256" key="1">
    <source>
        <dbReference type="ARBA" id="ARBA00004613"/>
    </source>
</evidence>
<evidence type="ECO:0000256" key="2">
    <source>
        <dbReference type="ARBA" id="ARBA00022525"/>
    </source>
</evidence>
<dbReference type="InterPro" id="IPR015621">
    <property type="entry name" value="IL-1_rcpt_fam"/>
</dbReference>
<dbReference type="PANTHER" id="PTHR11890">
    <property type="entry name" value="INTERLEUKIN-1 RECEPTOR FAMILY MEMBER"/>
    <property type="match status" value="1"/>
</dbReference>
<keyword evidence="7" id="KW-0899">Viral immunoevasion</keyword>
<evidence type="ECO:0000256" key="7">
    <source>
        <dbReference type="ARBA" id="ARBA00023280"/>
    </source>
</evidence>
<dbReference type="EMBL" id="MN072624">
    <property type="protein sequence ID" value="QEJ79433.1"/>
    <property type="molecule type" value="Genomic_DNA"/>
</dbReference>
<keyword evidence="2" id="KW-0964">Secreted</keyword>
<proteinExistence type="predicted"/>
<protein>
    <submittedName>
        <fullName evidence="11">IFN-alpha/beta-receptor-like secreted glycoprotein</fullName>
    </submittedName>
</protein>
<dbReference type="InterPro" id="IPR007110">
    <property type="entry name" value="Ig-like_dom"/>
</dbReference>
<reference evidence="13 14" key="1">
    <citation type="journal article" date="2019" name="Transbound. Emerg. Dis.">
        <title>Extended sequencing of vaccine and wild-type capripoxvirus isolates provides insights into genes modulating virulence and host range.</title>
        <authorList>
            <person name="Biswas S."/>
            <person name="Noyce R.S."/>
            <person name="Babiuk L.A."/>
            <person name="Lung O."/>
            <person name="Bulach D.M."/>
            <person name="Bowden T.R."/>
            <person name="Boyle D.B."/>
            <person name="Babiuk S."/>
            <person name="Evans D.H."/>
        </authorList>
    </citation>
    <scope>NUCLEOTIDE SEQUENCE [LARGE SCALE GENOMIC DNA]</scope>
    <source>
        <strain evidence="10">Oman</strain>
        <strain evidence="11">Sudan</strain>
        <strain evidence="12">Yemen</strain>
    </source>
</reference>
<evidence type="ECO:0000256" key="8">
    <source>
        <dbReference type="ARBA" id="ARBA00023319"/>
    </source>
</evidence>
<dbReference type="InterPro" id="IPR003599">
    <property type="entry name" value="Ig_sub"/>
</dbReference>
<evidence type="ECO:0000259" key="9">
    <source>
        <dbReference type="PROSITE" id="PS50835"/>
    </source>
</evidence>
<comment type="subcellular location">
    <subcellularLocation>
        <location evidence="1">Secreted</location>
    </subcellularLocation>
</comment>
<dbReference type="InterPro" id="IPR003598">
    <property type="entry name" value="Ig_sub2"/>
</dbReference>
<organism evidence="11 13">
    <name type="scientific">Goatpox virus</name>
    <dbReference type="NCBI Taxonomy" id="186805"/>
    <lineage>
        <taxon>Viruses</taxon>
        <taxon>Varidnaviria</taxon>
        <taxon>Bamfordvirae</taxon>
        <taxon>Nucleocytoviricota</taxon>
        <taxon>Pokkesviricetes</taxon>
        <taxon>Chitovirales</taxon>
        <taxon>Poxviridae</taxon>
        <taxon>Chordopoxvirinae</taxon>
        <taxon>Capripoxvirus</taxon>
        <taxon>Capripoxvirus goatpox</taxon>
    </lineage>
</organism>
<dbReference type="Proteomes" id="UP000324501">
    <property type="component" value="Segment"/>
</dbReference>
<evidence type="ECO:0000256" key="3">
    <source>
        <dbReference type="ARBA" id="ARBA00022581"/>
    </source>
</evidence>
<dbReference type="InterPro" id="IPR036179">
    <property type="entry name" value="Ig-like_dom_sf"/>
</dbReference>
<feature type="domain" description="Ig-like" evidence="9">
    <location>
        <begin position="173"/>
        <end position="237"/>
    </location>
</feature>
<evidence type="ECO:0000256" key="4">
    <source>
        <dbReference type="ARBA" id="ARBA00022729"/>
    </source>
</evidence>
<feature type="domain" description="Ig-like" evidence="9">
    <location>
        <begin position="250"/>
        <end position="356"/>
    </location>
</feature>
<dbReference type="EMBL" id="MN072623">
    <property type="protein sequence ID" value="QEJ79283.1"/>
    <property type="molecule type" value="Genomic_DNA"/>
</dbReference>
<dbReference type="GO" id="GO:0005576">
    <property type="term" value="C:extracellular region"/>
    <property type="evidence" value="ECO:0007669"/>
    <property type="project" value="UniProtKB-SubCell"/>
</dbReference>
<dbReference type="InterPro" id="IPR013783">
    <property type="entry name" value="Ig-like_fold"/>
</dbReference>
<dbReference type="EMBL" id="MN072625">
    <property type="protein sequence ID" value="QEJ79583.1"/>
    <property type="molecule type" value="Genomic_DNA"/>
</dbReference>
<evidence type="ECO:0000256" key="6">
    <source>
        <dbReference type="ARBA" id="ARBA00023180"/>
    </source>
</evidence>
<dbReference type="SMART" id="SM00408">
    <property type="entry name" value="IGc2"/>
    <property type="match status" value="1"/>
</dbReference>
<keyword evidence="8" id="KW-0393">Immunoglobulin domain</keyword>
<gene>
    <name evidence="10" type="ORF">GPX-Oman_135</name>
    <name evidence="11" type="ORF">GPX-Sudan_135</name>
    <name evidence="12" type="ORF">GPX-Yemen_135</name>
</gene>